<proteinExistence type="predicted"/>
<feature type="compositionally biased region" description="Pro residues" evidence="3">
    <location>
        <begin position="240"/>
        <end position="257"/>
    </location>
</feature>
<accession>W2RWR3</accession>
<feature type="compositionally biased region" description="Polar residues" evidence="3">
    <location>
        <begin position="52"/>
        <end position="95"/>
    </location>
</feature>
<evidence type="ECO:0000259" key="5">
    <source>
        <dbReference type="PROSITE" id="PS50010"/>
    </source>
</evidence>
<evidence type="ECO:0000313" key="8">
    <source>
        <dbReference type="Proteomes" id="UP000030752"/>
    </source>
</evidence>
<dbReference type="PANTHER" id="PTHR46572">
    <property type="entry name" value="RHO1 GDP-GTP EXCHANGE PROTEIN 1-RELATED"/>
    <property type="match status" value="1"/>
</dbReference>
<dbReference type="PROSITE" id="PS50003">
    <property type="entry name" value="PH_DOMAIN"/>
    <property type="match status" value="1"/>
</dbReference>
<dbReference type="Gene3D" id="2.30.29.30">
    <property type="entry name" value="Pleckstrin-homology domain (PH domain)/Phosphotyrosine-binding domain (PTB)"/>
    <property type="match status" value="1"/>
</dbReference>
<dbReference type="SUPFAM" id="SSF48065">
    <property type="entry name" value="DBL homology domain (DH-domain)"/>
    <property type="match status" value="1"/>
</dbReference>
<gene>
    <name evidence="7" type="ORF">HMPREF1541_04504</name>
</gene>
<feature type="compositionally biased region" description="Polar residues" evidence="3">
    <location>
        <begin position="688"/>
        <end position="704"/>
    </location>
</feature>
<dbReference type="STRING" id="1220924.W2RWR3"/>
<evidence type="ECO:0000256" key="2">
    <source>
        <dbReference type="ARBA" id="ARBA00022658"/>
    </source>
</evidence>
<dbReference type="SMART" id="SM00325">
    <property type="entry name" value="RhoGEF"/>
    <property type="match status" value="1"/>
</dbReference>
<evidence type="ECO:0000259" key="6">
    <source>
        <dbReference type="PROSITE" id="PS50219"/>
    </source>
</evidence>
<sequence>MANYQNGQQYYPSHSHPSQGHETYQDPYHTQPSYTDGSFPSSGNYGSGDDQYGSQNASSNYVPYSGAGSSPNYNRAQPASINTSLPYRQNTQSAALSGYQHHYQPASSGQPYNSYNPAQYQYQQQQQHQAPQQQPQQPQYNPQSYTSPPSATQSGGYQPYVPAAYSDSSVHRNPSVYNNNAYSAYNQTPQTAFPSSQPLPPPPPQHSSSYNTYQPESQYPSHYTMSSSLPTRQSTYQPLQSPPAPAPPPHETPPPSRPYSHSSAGHQDRSSYSNISPRPPSEIDRTSSYASRMSAQSSAFSASPQPSIPTPPTRHTSNRSPQRTNTLDRHPQGRTLPGVPSESESDNDYFVPRPPAHSSGGVDDIMHQLDNEIQASSTRERAHSGGSPQPLFSPDEAPTHLNGNIASTGEAYVNYGAFSDDSDAEAAAGLAAMQALDEQERQEDARRRSGSATLFPTSMPQHDVSAHNHHQDISSDSDYAGYDLSAAGGGYAPGLTYGEDVSSYAAAAALPRDDYYQRQGVDPTRLNSVRSSGVSSEGRASDASGLDMPALDSAHHLPPIRDIARVDTGGTGGLTEPSPHPRRLSYEDGDEAGHFDWEEGRTLEGSSSPSKESLPDLFFHPGMSTQRPLPPAPSGLDANRIPNLVPAGTYTNSQRFSQYTDNRSSYYPSTPDNYAANLLSPTAVPRSTSLISNRNSTPVNQPARSKTDADRAKALRQQQLSSRPMSEIYDPSQDDSSMALDLPALPRKKFNPAKITPEQFKRCSEPWALSGVLAWIRDLADEETDLREQTIVDGIIALFTNKVPTMNTTEAEVLGERVVKEMIAEHALVREEEWVKFGPGNVSGVIFQLSGAGCYSSKLHVYETKGRCYSRHCMRTLKVVDTSDLGATGPEKDWATFYKLTKESIEGKDRHEVELQNVLHEVVTSEEDYIVDFDVLRLLYRDPLQNSNPPIIAPKKLKDFVKDVFGLVDKVKKVNQDYLLGRLKYRQNEQGPWITGFSDIFREWIRKARAIYVEYATNYPRADFLVRRELDRNVAFRNLLDHAREDRRSRRLGWDNFLKSPITRMQRYGLLLSTVEKRMSKEMSDEKTNLLFAIDEIRAATHECDNKFAEMERKMKMHEYSVKLKLRPGMDREVELNLDHLGREILIQGDLLRAGGKGFNWVDTHAVLFDHYLVLAKLVRGVGRADYYDVSKLPIPMDLLVLESNHDPAVMKSSMKGIAAVSTANIPRTQTTDSRLARTTSTNSGGSGSLQHTNTSTSMGSAATGPSMVSVTALGDSGKEDKIMYPFRIKHLGKQEVYTLYAPNAQVRVDWCEAIMTAKERHAEQLHAQRSEPFKLRVLADTAFGFDGYGATQKRLYLRNTPLYRAVEESNNKYAGQGRPAPVCRAQVNCATVFNQPYGRLMCAIGTDYGVYISEYGNARGWMRAIQQQRVTQVAVLEEFNLFILIADKVLVAYHLDKVCPPTGGPSVASSAREENARNAPQKLSGSKDVGFFVVGRMKDRALVFYKKKDTTSSHFKVLEPVLQKSTTSRSRFLPSSSRRGQTEFFREFDEFYIPTECFGLNLFSSSLAVSTARGVEVLNLDKKQTWTVPNLRSEQPDTQAHLSSIASRIKDLKPLGMFRLGEAEFLVVFEECAVYVNKHGDVSRGVVMEFVGKASAATLYQQQYLILIDEDFVEIRDAQSGRLKQIVSGRGVRLLDDGGAGLSGGAGAAAGGNGNAGHQAQLGGGANGLGVLGWGAAPRTVKVAMQHPEESRTQVVVELVLWEAEEGS</sequence>
<dbReference type="Pfam" id="PF23582">
    <property type="entry name" value="WHD_RGF3"/>
    <property type="match status" value="1"/>
</dbReference>
<dbReference type="GeneID" id="19971843"/>
<feature type="compositionally biased region" description="Polar residues" evidence="3">
    <location>
        <begin position="146"/>
        <end position="156"/>
    </location>
</feature>
<evidence type="ECO:0000259" key="4">
    <source>
        <dbReference type="PROSITE" id="PS50003"/>
    </source>
</evidence>
<feature type="compositionally biased region" description="Polar residues" evidence="3">
    <location>
        <begin position="313"/>
        <end position="325"/>
    </location>
</feature>
<evidence type="ECO:0000313" key="7">
    <source>
        <dbReference type="EMBL" id="ETN40228.1"/>
    </source>
</evidence>
<feature type="region of interest" description="Disordered" evidence="3">
    <location>
        <begin position="518"/>
        <end position="668"/>
    </location>
</feature>
<feature type="compositionally biased region" description="Polar residues" evidence="3">
    <location>
        <begin position="259"/>
        <end position="276"/>
    </location>
</feature>
<dbReference type="InterPro" id="IPR057283">
    <property type="entry name" value="RGF3_WH"/>
</dbReference>
<dbReference type="PROSITE" id="PS50219">
    <property type="entry name" value="CNH"/>
    <property type="match status" value="1"/>
</dbReference>
<dbReference type="OrthoDB" id="660555at2759"/>
<feature type="domain" description="PH" evidence="4">
    <location>
        <begin position="1144"/>
        <end position="1320"/>
    </location>
</feature>
<evidence type="ECO:0000256" key="3">
    <source>
        <dbReference type="SAM" id="MobiDB-lite"/>
    </source>
</evidence>
<feature type="compositionally biased region" description="Polar residues" evidence="3">
    <location>
        <begin position="210"/>
        <end position="237"/>
    </location>
</feature>
<dbReference type="InterPro" id="IPR035899">
    <property type="entry name" value="DBL_dom_sf"/>
</dbReference>
<dbReference type="VEuPathDB" id="FungiDB:HMPREF1541_04504"/>
<dbReference type="InterPro" id="IPR041675">
    <property type="entry name" value="PH_5"/>
</dbReference>
<feature type="compositionally biased region" description="Polar residues" evidence="3">
    <location>
        <begin position="1229"/>
        <end position="1238"/>
    </location>
</feature>
<keyword evidence="2" id="KW-0344">Guanine-nucleotide releasing factor</keyword>
<dbReference type="Pfam" id="PF00621">
    <property type="entry name" value="RhoGEF"/>
    <property type="match status" value="1"/>
</dbReference>
<dbReference type="InterPro" id="IPR001180">
    <property type="entry name" value="CNH_dom"/>
</dbReference>
<name>W2RWR3_CYPE1</name>
<feature type="region of interest" description="Disordered" evidence="3">
    <location>
        <begin position="1"/>
        <end position="404"/>
    </location>
</feature>
<evidence type="ECO:0008006" key="9">
    <source>
        <dbReference type="Google" id="ProtNLM"/>
    </source>
</evidence>
<feature type="compositionally biased region" description="Low complexity" evidence="3">
    <location>
        <begin position="287"/>
        <end position="305"/>
    </location>
</feature>
<dbReference type="Pfam" id="PF15405">
    <property type="entry name" value="PH_5"/>
    <property type="match status" value="1"/>
</dbReference>
<feature type="compositionally biased region" description="Polar residues" evidence="3">
    <location>
        <begin position="1250"/>
        <end position="1261"/>
    </location>
</feature>
<feature type="compositionally biased region" description="Polar residues" evidence="3">
    <location>
        <begin position="1"/>
        <end position="44"/>
    </location>
</feature>
<dbReference type="Proteomes" id="UP000030752">
    <property type="component" value="Unassembled WGS sequence"/>
</dbReference>
<dbReference type="InterPro" id="IPR000219">
    <property type="entry name" value="DH_dom"/>
</dbReference>
<reference evidence="7 8" key="1">
    <citation type="submission" date="2013-03" db="EMBL/GenBank/DDBJ databases">
        <title>The Genome Sequence of Phialophora europaea CBS 101466.</title>
        <authorList>
            <consortium name="The Broad Institute Genomics Platform"/>
            <person name="Cuomo C."/>
            <person name="de Hoog S."/>
            <person name="Gorbushina A."/>
            <person name="Walker B."/>
            <person name="Young S.K."/>
            <person name="Zeng Q."/>
            <person name="Gargeya S."/>
            <person name="Fitzgerald M."/>
            <person name="Haas B."/>
            <person name="Abouelleil A."/>
            <person name="Allen A.W."/>
            <person name="Alvarado L."/>
            <person name="Arachchi H.M."/>
            <person name="Berlin A.M."/>
            <person name="Chapman S.B."/>
            <person name="Gainer-Dewar J."/>
            <person name="Goldberg J."/>
            <person name="Griggs A."/>
            <person name="Gujja S."/>
            <person name="Hansen M."/>
            <person name="Howarth C."/>
            <person name="Imamovic A."/>
            <person name="Ireland A."/>
            <person name="Larimer J."/>
            <person name="McCowan C."/>
            <person name="Murphy C."/>
            <person name="Pearson M."/>
            <person name="Poon T.W."/>
            <person name="Priest M."/>
            <person name="Roberts A."/>
            <person name="Saif S."/>
            <person name="Shea T."/>
            <person name="Sisk P."/>
            <person name="Sykes S."/>
            <person name="Wortman J."/>
            <person name="Nusbaum C."/>
            <person name="Birren B."/>
        </authorList>
    </citation>
    <scope>NUCLEOTIDE SEQUENCE [LARGE SCALE GENOMIC DNA]</scope>
    <source>
        <strain evidence="7 8">CBS 101466</strain>
    </source>
</reference>
<dbReference type="PROSITE" id="PS50010">
    <property type="entry name" value="DH_2"/>
    <property type="match status" value="1"/>
</dbReference>
<feature type="region of interest" description="Disordered" evidence="3">
    <location>
        <begin position="688"/>
        <end position="735"/>
    </location>
</feature>
<keyword evidence="8" id="KW-1185">Reference proteome</keyword>
<dbReference type="PANTHER" id="PTHR46572:SF1">
    <property type="entry name" value="RHO1 GUANINE NUCLEOTIDE EXCHANGE FACTOR TUS1"/>
    <property type="match status" value="1"/>
</dbReference>
<dbReference type="GO" id="GO:0005085">
    <property type="term" value="F:guanyl-nucleotide exchange factor activity"/>
    <property type="evidence" value="ECO:0007669"/>
    <property type="project" value="UniProtKB-KW"/>
</dbReference>
<feature type="domain" description="DH" evidence="5">
    <location>
        <begin position="914"/>
        <end position="1107"/>
    </location>
</feature>
<dbReference type="SUPFAM" id="SSF50729">
    <property type="entry name" value="PH domain-like"/>
    <property type="match status" value="1"/>
</dbReference>
<protein>
    <recommendedName>
        <fullName evidence="9">CNH domain-containing protein</fullName>
    </recommendedName>
</protein>
<dbReference type="Pfam" id="PF00780">
    <property type="entry name" value="CNH"/>
    <property type="match status" value="1"/>
</dbReference>
<keyword evidence="1" id="KW-0597">Phosphoprotein</keyword>
<feature type="compositionally biased region" description="Low complexity" evidence="3">
    <location>
        <begin position="528"/>
        <end position="538"/>
    </location>
</feature>
<dbReference type="InParanoid" id="W2RWR3"/>
<dbReference type="SMART" id="SM00233">
    <property type="entry name" value="PH"/>
    <property type="match status" value="1"/>
</dbReference>
<dbReference type="eggNOG" id="KOG4305">
    <property type="taxonomic scope" value="Eukaryota"/>
</dbReference>
<dbReference type="RefSeq" id="XP_008717071.1">
    <property type="nucleotide sequence ID" value="XM_008718849.1"/>
</dbReference>
<dbReference type="Gene3D" id="1.20.900.10">
    <property type="entry name" value="Dbl homology (DH) domain"/>
    <property type="match status" value="1"/>
</dbReference>
<dbReference type="InterPro" id="IPR001849">
    <property type="entry name" value="PH_domain"/>
</dbReference>
<feature type="domain" description="CNH" evidence="6">
    <location>
        <begin position="1385"/>
        <end position="1703"/>
    </location>
</feature>
<dbReference type="SMART" id="SM00036">
    <property type="entry name" value="CNH"/>
    <property type="match status" value="1"/>
</dbReference>
<feature type="region of interest" description="Disordered" evidence="3">
    <location>
        <begin position="1229"/>
        <end position="1264"/>
    </location>
</feature>
<dbReference type="HOGENOM" id="CLU_001083_0_0_1"/>
<dbReference type="InterPro" id="IPR011993">
    <property type="entry name" value="PH-like_dom_sf"/>
</dbReference>
<evidence type="ECO:0000256" key="1">
    <source>
        <dbReference type="ARBA" id="ARBA00022553"/>
    </source>
</evidence>
<feature type="compositionally biased region" description="Low complexity" evidence="3">
    <location>
        <begin position="110"/>
        <end position="145"/>
    </location>
</feature>
<feature type="compositionally biased region" description="Low complexity" evidence="3">
    <location>
        <begin position="173"/>
        <end position="186"/>
    </location>
</feature>
<dbReference type="InterPro" id="IPR052233">
    <property type="entry name" value="Rho-type_GEFs"/>
</dbReference>
<dbReference type="EMBL" id="KB822720">
    <property type="protein sequence ID" value="ETN40228.1"/>
    <property type="molecule type" value="Genomic_DNA"/>
</dbReference>
<organism evidence="7 8">
    <name type="scientific">Cyphellophora europaea (strain CBS 101466)</name>
    <name type="common">Phialophora europaea</name>
    <dbReference type="NCBI Taxonomy" id="1220924"/>
    <lineage>
        <taxon>Eukaryota</taxon>
        <taxon>Fungi</taxon>
        <taxon>Dikarya</taxon>
        <taxon>Ascomycota</taxon>
        <taxon>Pezizomycotina</taxon>
        <taxon>Eurotiomycetes</taxon>
        <taxon>Chaetothyriomycetidae</taxon>
        <taxon>Chaetothyriales</taxon>
        <taxon>Cyphellophoraceae</taxon>
        <taxon>Cyphellophora</taxon>
    </lineage>
</organism>
<feature type="compositionally biased region" description="Polar residues" evidence="3">
    <location>
        <begin position="649"/>
        <end position="668"/>
    </location>
</feature>
<dbReference type="FunCoup" id="W2RWR3">
    <property type="interactions" value="97"/>
</dbReference>
<feature type="compositionally biased region" description="Basic and acidic residues" evidence="3">
    <location>
        <begin position="591"/>
        <end position="602"/>
    </location>
</feature>